<proteinExistence type="predicted"/>
<accession>A0A423VUD2</accession>
<dbReference type="InterPro" id="IPR013083">
    <property type="entry name" value="Znf_RING/FYVE/PHD"/>
</dbReference>
<feature type="region of interest" description="Disordered" evidence="1">
    <location>
        <begin position="41"/>
        <end position="114"/>
    </location>
</feature>
<feature type="region of interest" description="Disordered" evidence="1">
    <location>
        <begin position="474"/>
        <end position="540"/>
    </location>
</feature>
<feature type="compositionally biased region" description="Low complexity" evidence="1">
    <location>
        <begin position="474"/>
        <end position="508"/>
    </location>
</feature>
<dbReference type="EMBL" id="LKEA01000040">
    <property type="protein sequence ID" value="ROV94574.1"/>
    <property type="molecule type" value="Genomic_DNA"/>
</dbReference>
<gene>
    <name evidence="2" type="ORF">VMCG_08183</name>
</gene>
<dbReference type="PANTHER" id="PTHR10782:SF4">
    <property type="entry name" value="TONALLI, ISOFORM E"/>
    <property type="match status" value="1"/>
</dbReference>
<dbReference type="OrthoDB" id="27975at2759"/>
<evidence type="ECO:0000313" key="3">
    <source>
        <dbReference type="Proteomes" id="UP000283895"/>
    </source>
</evidence>
<keyword evidence="3" id="KW-1185">Reference proteome</keyword>
<dbReference type="GO" id="GO:0061665">
    <property type="term" value="F:SUMO ligase activity"/>
    <property type="evidence" value="ECO:0007669"/>
    <property type="project" value="TreeGrafter"/>
</dbReference>
<comment type="caution">
    <text evidence="2">The sequence shown here is derived from an EMBL/GenBank/DDBJ whole genome shotgun (WGS) entry which is preliminary data.</text>
</comment>
<dbReference type="GO" id="GO:0016925">
    <property type="term" value="P:protein sumoylation"/>
    <property type="evidence" value="ECO:0007669"/>
    <property type="project" value="TreeGrafter"/>
</dbReference>
<feature type="compositionally biased region" description="Low complexity" evidence="1">
    <location>
        <begin position="530"/>
        <end position="540"/>
    </location>
</feature>
<feature type="compositionally biased region" description="Basic residues" evidence="1">
    <location>
        <begin position="509"/>
        <end position="524"/>
    </location>
</feature>
<dbReference type="PANTHER" id="PTHR10782">
    <property type="entry name" value="ZINC FINGER MIZ DOMAIN-CONTAINING PROTEIN"/>
    <property type="match status" value="1"/>
</dbReference>
<dbReference type="Proteomes" id="UP000283895">
    <property type="component" value="Unassembled WGS sequence"/>
</dbReference>
<protein>
    <submittedName>
        <fullName evidence="2">Uncharacterized protein</fullName>
    </submittedName>
</protein>
<dbReference type="GO" id="GO:0000785">
    <property type="term" value="C:chromatin"/>
    <property type="evidence" value="ECO:0007669"/>
    <property type="project" value="TreeGrafter"/>
</dbReference>
<sequence length="868" mass="97745">MPGLPSAHSGLQGAFNNQVVHANTTLNAFVGGKQKAWMLNAPPVQPSRRPPPPSRPQQAQQPTSQPPTTPANVLPSPAPSDEPSPAVSNPRDSPNPRTLSVTATPQRQITGQVQTIQPATLADFNLRPGDTTRAVTEAVAGEPGRPPITKNATADAPIRSLQSPLAMAPPHPPHEYQTGPVADAPRGSGPVMIDLESPTVHMPPTSDGGGNPNKRRRVETSSPSVGVEDTPISDLAAMIDARIFQKGGPETLKPDVERPRFQILRDACDRKDMFYITMHQLYCLWSIDHQMASNLLHCDPESVRIGFGILESVLKKNSGFSKSNLLWCARFPGRSLEWHRNPTVKQIAAFLSSLSRYWTSLHDNLFNRLYPYLMDELVGKLQCYSTVLQKILFTAARRRLGVSDGPLGMEIDGYFERDQEDHFIDGQYRSFVFPNDPDGLEKRNEMLIRRYRQILTKAKAEQELLGQKQQQRSQQQQQQQQQPQQPQQQQQQQQQQYQPQQQQHQQQQVHHHPQQQQQQHHHHLQHQERQQQQTIQQRQAMLHQQFSQQYQAQRMQAQSPHQAFIQQNVPSQAATPHLDHQYEQNRIAASNHVRRASRQNSRPEKLVVRRGTHHGKDLPVELTDFMVPGVNMLKVALTSAAPHKKAKRFYMAVEILETFSHSQVLRHVWANGLSDREETLEKIRKRVNAVPEEDGIAVIDRTGTTTSELSIDLTDPFSAAIFAVPARGATCTHMECFDLETWLNTRPTKQAVKCGHMKTCTCPKYVEPSDPDKWKCPICFADARPRSLRIDRFLLDVRQRLEELNKLDTKSILVAVDGTWRPVAEMVDDDDAGSDGDGPTNRGPVAALRKEPSKSASVERAVEIIEID</sequence>
<feature type="region of interest" description="Disordered" evidence="1">
    <location>
        <begin position="178"/>
        <end position="229"/>
    </location>
</feature>
<organism evidence="2 3">
    <name type="scientific">Cytospora schulzeri</name>
    <dbReference type="NCBI Taxonomy" id="448051"/>
    <lineage>
        <taxon>Eukaryota</taxon>
        <taxon>Fungi</taxon>
        <taxon>Dikarya</taxon>
        <taxon>Ascomycota</taxon>
        <taxon>Pezizomycotina</taxon>
        <taxon>Sordariomycetes</taxon>
        <taxon>Sordariomycetidae</taxon>
        <taxon>Diaporthales</taxon>
        <taxon>Cytosporaceae</taxon>
        <taxon>Cytospora</taxon>
    </lineage>
</organism>
<dbReference type="STRING" id="356882.A0A423VUD2"/>
<dbReference type="Gene3D" id="3.30.40.10">
    <property type="entry name" value="Zinc/RING finger domain, C3HC4 (zinc finger)"/>
    <property type="match status" value="1"/>
</dbReference>
<evidence type="ECO:0000256" key="1">
    <source>
        <dbReference type="SAM" id="MobiDB-lite"/>
    </source>
</evidence>
<evidence type="ECO:0000313" key="2">
    <source>
        <dbReference type="EMBL" id="ROV94574.1"/>
    </source>
</evidence>
<dbReference type="AlphaFoldDB" id="A0A423VUD2"/>
<feature type="compositionally biased region" description="Pro residues" evidence="1">
    <location>
        <begin position="43"/>
        <end position="55"/>
    </location>
</feature>
<name>A0A423VUD2_9PEZI</name>
<feature type="compositionally biased region" description="Polar residues" evidence="1">
    <location>
        <begin position="90"/>
        <end position="114"/>
    </location>
</feature>
<reference evidence="2 3" key="1">
    <citation type="submission" date="2015-09" db="EMBL/GenBank/DDBJ databases">
        <title>Host preference determinants of Valsa canker pathogens revealed by comparative genomics.</title>
        <authorList>
            <person name="Yin Z."/>
            <person name="Huang L."/>
        </authorList>
    </citation>
    <scope>NUCLEOTIDE SEQUENCE [LARGE SCALE GENOMIC DNA]</scope>
    <source>
        <strain evidence="2 3">03-1</strain>
    </source>
</reference>
<feature type="region of interest" description="Disordered" evidence="1">
    <location>
        <begin position="826"/>
        <end position="854"/>
    </location>
</feature>